<feature type="domain" description="AraC effector-binding" evidence="1">
    <location>
        <begin position="206"/>
        <end position="339"/>
    </location>
</feature>
<dbReference type="Pfam" id="PF10604">
    <property type="entry name" value="Polyketide_cyc2"/>
    <property type="match status" value="1"/>
</dbReference>
<dbReference type="SUPFAM" id="SSF55961">
    <property type="entry name" value="Bet v1-like"/>
    <property type="match status" value="1"/>
</dbReference>
<dbReference type="RefSeq" id="WP_191101304.1">
    <property type="nucleotide sequence ID" value="NZ_JACXXH010000004.1"/>
</dbReference>
<evidence type="ECO:0000313" key="3">
    <source>
        <dbReference type="Proteomes" id="UP000627521"/>
    </source>
</evidence>
<dbReference type="InterPro" id="IPR019587">
    <property type="entry name" value="Polyketide_cyclase/dehydratase"/>
</dbReference>
<dbReference type="InterPro" id="IPR023393">
    <property type="entry name" value="START-like_dom_sf"/>
</dbReference>
<dbReference type="EMBL" id="JACXXH010000004">
    <property type="protein sequence ID" value="MBD3863443.1"/>
    <property type="molecule type" value="Genomic_DNA"/>
</dbReference>
<name>A0ABR8LTD9_9FLAO</name>
<dbReference type="InterPro" id="IPR010499">
    <property type="entry name" value="AraC_E-bd"/>
</dbReference>
<gene>
    <name evidence="2" type="ORF">IEG06_08265</name>
</gene>
<sequence length="348" mass="39236">MKYLKYLLFLLLIAIIATAIYVAVQPNDFSVSRTRTIQAPASLIYNEVIDFKNWEDWNAWTEETPDMTINYPEQTKGIDGSYSWIDNGETGIMRTTDTNPNKSITQTMQFADYPSSDVVWNFTPNADGSTDVKWTISGKDLPFGFKAYAAFTGGMDSKIGPYYDRSLELLDQKLVKSMTIYNVKVNGVTKHGGGFYLYNTTSSKIENFKVKMQQMLPEVKQYLTDNNIKPAGAPFVIYHKWDLENNAVIFSCAMPTSDRVITTDSEILTGQLAPFDALKTTLTGNYTHLEEAWNTAMKYQTDINLVPDETGVALEVYVTDPSDTPNPADWITEIYLPIILDNNTTLSH</sequence>
<dbReference type="Proteomes" id="UP000627521">
    <property type="component" value="Unassembled WGS sequence"/>
</dbReference>
<protein>
    <submittedName>
        <fullName evidence="2">SRPBCC family protein</fullName>
    </submittedName>
</protein>
<dbReference type="Gene3D" id="3.20.80.10">
    <property type="entry name" value="Regulatory factor, effector binding domain"/>
    <property type="match status" value="1"/>
</dbReference>
<proteinExistence type="predicted"/>
<reference evidence="2 3" key="1">
    <citation type="submission" date="2020-09" db="EMBL/GenBank/DDBJ databases">
        <title>Bacillus nautilus sp. nov., Chryseoglobus crepusculi sp. nov, and Psychrobacter noctis sp. nov., isolated from deep-sea sponges from the equatorial Atlantic.</title>
        <authorList>
            <person name="Stennett H.L."/>
            <person name="Williams S.E."/>
        </authorList>
    </citation>
    <scope>NUCLEOTIDE SEQUENCE [LARGE SCALE GENOMIC DNA]</scope>
    <source>
        <strain evidence="2 3">28M-24</strain>
    </source>
</reference>
<evidence type="ECO:0000259" key="1">
    <source>
        <dbReference type="SMART" id="SM00871"/>
    </source>
</evidence>
<dbReference type="InterPro" id="IPR011256">
    <property type="entry name" value="Reg_factor_effector_dom_sf"/>
</dbReference>
<dbReference type="SUPFAM" id="SSF55136">
    <property type="entry name" value="Probable bacterial effector-binding domain"/>
    <property type="match status" value="1"/>
</dbReference>
<evidence type="ECO:0000313" key="2">
    <source>
        <dbReference type="EMBL" id="MBD3863443.1"/>
    </source>
</evidence>
<accession>A0ABR8LTD9</accession>
<keyword evidence="3" id="KW-1185">Reference proteome</keyword>
<organism evidence="2 3">
    <name type="scientific">Olleya marilimosa</name>
    <dbReference type="NCBI Taxonomy" id="272164"/>
    <lineage>
        <taxon>Bacteria</taxon>
        <taxon>Pseudomonadati</taxon>
        <taxon>Bacteroidota</taxon>
        <taxon>Flavobacteriia</taxon>
        <taxon>Flavobacteriales</taxon>
        <taxon>Flavobacteriaceae</taxon>
    </lineage>
</organism>
<dbReference type="Gene3D" id="3.30.530.20">
    <property type="match status" value="1"/>
</dbReference>
<dbReference type="SMART" id="SM00871">
    <property type="entry name" value="AraC_E_bind"/>
    <property type="match status" value="1"/>
</dbReference>
<comment type="caution">
    <text evidence="2">The sequence shown here is derived from an EMBL/GenBank/DDBJ whole genome shotgun (WGS) entry which is preliminary data.</text>
</comment>
<dbReference type="CDD" id="cd07818">
    <property type="entry name" value="SRPBCC_1"/>
    <property type="match status" value="1"/>
</dbReference>